<dbReference type="EMBL" id="BK015275">
    <property type="protein sequence ID" value="DAD99129.1"/>
    <property type="molecule type" value="Genomic_DNA"/>
</dbReference>
<name>A0A8S5NWK1_9CAUD</name>
<proteinExistence type="predicted"/>
<protein>
    <submittedName>
        <fullName evidence="1">Uncharacterized protein</fullName>
    </submittedName>
</protein>
<evidence type="ECO:0000313" key="1">
    <source>
        <dbReference type="EMBL" id="DAD99129.1"/>
    </source>
</evidence>
<reference evidence="1" key="1">
    <citation type="journal article" date="2021" name="Proc. Natl. Acad. Sci. U.S.A.">
        <title>A Catalog of Tens of Thousands of Viruses from Human Metagenomes Reveals Hidden Associations with Chronic Diseases.</title>
        <authorList>
            <person name="Tisza M.J."/>
            <person name="Buck C.B."/>
        </authorList>
    </citation>
    <scope>NUCLEOTIDE SEQUENCE</scope>
    <source>
        <strain evidence="1">CtFKD2</strain>
    </source>
</reference>
<accession>A0A8S5NWK1</accession>
<dbReference type="InterPro" id="IPR047907">
    <property type="entry name" value="CD1375-like"/>
</dbReference>
<sequence>MADMYAYLIMRGRRTFKSVPNCLKERVKKILVELGLEELATEEE</sequence>
<organism evidence="1">
    <name type="scientific">Siphoviridae sp. ctFKD2</name>
    <dbReference type="NCBI Taxonomy" id="2825403"/>
    <lineage>
        <taxon>Viruses</taxon>
        <taxon>Duplodnaviria</taxon>
        <taxon>Heunggongvirae</taxon>
        <taxon>Uroviricota</taxon>
        <taxon>Caudoviricetes</taxon>
    </lineage>
</organism>
<dbReference type="NCBIfam" id="NF040910">
    <property type="entry name" value="CD1375_fam"/>
    <property type="match status" value="1"/>
</dbReference>